<dbReference type="GO" id="GO:0022857">
    <property type="term" value="F:transmembrane transporter activity"/>
    <property type="evidence" value="ECO:0007669"/>
    <property type="project" value="InterPro"/>
</dbReference>
<feature type="transmembrane region" description="Helical" evidence="7">
    <location>
        <begin position="366"/>
        <end position="388"/>
    </location>
</feature>
<evidence type="ECO:0000256" key="2">
    <source>
        <dbReference type="ARBA" id="ARBA00022448"/>
    </source>
</evidence>
<dbReference type="SUPFAM" id="SSF103473">
    <property type="entry name" value="MFS general substrate transporter"/>
    <property type="match status" value="1"/>
</dbReference>
<dbReference type="Pfam" id="PF07690">
    <property type="entry name" value="MFS_1"/>
    <property type="match status" value="1"/>
</dbReference>
<evidence type="ECO:0000259" key="8">
    <source>
        <dbReference type="PROSITE" id="PS50850"/>
    </source>
</evidence>
<evidence type="ECO:0000256" key="5">
    <source>
        <dbReference type="ARBA" id="ARBA00022989"/>
    </source>
</evidence>
<feature type="transmembrane region" description="Helical" evidence="7">
    <location>
        <begin position="138"/>
        <end position="156"/>
    </location>
</feature>
<comment type="subcellular location">
    <subcellularLocation>
        <location evidence="1">Cell membrane</location>
        <topology evidence="1">Multi-pass membrane protein</topology>
    </subcellularLocation>
</comment>
<keyword evidence="3" id="KW-1003">Cell membrane</keyword>
<name>A0A660E626_9LACO</name>
<evidence type="ECO:0000313" key="9">
    <source>
        <dbReference type="EMBL" id="VDG28525.1"/>
    </source>
</evidence>
<feature type="transmembrane region" description="Helical" evidence="7">
    <location>
        <begin position="304"/>
        <end position="328"/>
    </location>
</feature>
<evidence type="ECO:0000313" key="10">
    <source>
        <dbReference type="Proteomes" id="UP000289996"/>
    </source>
</evidence>
<feature type="transmembrane region" description="Helical" evidence="7">
    <location>
        <begin position="213"/>
        <end position="232"/>
    </location>
</feature>
<dbReference type="InterPro" id="IPR011701">
    <property type="entry name" value="MFS"/>
</dbReference>
<dbReference type="OrthoDB" id="212436at2"/>
<dbReference type="PANTHER" id="PTHR43124:SF3">
    <property type="entry name" value="CHLORAMPHENICOL EFFLUX PUMP RV0191"/>
    <property type="match status" value="1"/>
</dbReference>
<evidence type="ECO:0000256" key="3">
    <source>
        <dbReference type="ARBA" id="ARBA00022475"/>
    </source>
</evidence>
<sequence>MERETKITAKNWLLVTGLFLIVFIVGADSFIIAPLLPAIEQSFQIPINQAALTVSVYAVCYAVGAPILGPLGDRYPRQRLLLLGVGLFLIGSVLCAVAPTIILFDSCRAIAGIGAALTLPNIWALIGQTFKGQQLNLVMGITMSALSLSIAIGVPLGTGLAQLADWHWAFWGSAIVTMLALGVLWAVLPPVTPMKSVTTSYLSGYRTLLKTPSAWLTLLITLVWMLGFYTVYTFLGTYVTAAFHLNTGQSGILFSLYGLSNFVASFFSGKLVTRIGLLRSVQLNGLLSVVLILGMIGGANNLVIIAGCLIGLALVQGFGVTALNAYVVNRLPEQRSTMTAFNSACLYFGLTFSSMFGGALYLQIGFQGLCGIACAALLIAVGLARYVAKK</sequence>
<feature type="domain" description="Major facilitator superfamily (MFS) profile" evidence="8">
    <location>
        <begin position="14"/>
        <end position="390"/>
    </location>
</feature>
<feature type="transmembrane region" description="Helical" evidence="7">
    <location>
        <begin position="168"/>
        <end position="192"/>
    </location>
</feature>
<evidence type="ECO:0000256" key="6">
    <source>
        <dbReference type="ARBA" id="ARBA00023136"/>
    </source>
</evidence>
<dbReference type="CDD" id="cd17324">
    <property type="entry name" value="MFS_NepI_like"/>
    <property type="match status" value="1"/>
</dbReference>
<proteinExistence type="predicted"/>
<feature type="transmembrane region" description="Helical" evidence="7">
    <location>
        <begin position="281"/>
        <end position="298"/>
    </location>
</feature>
<gene>
    <name evidence="9" type="ORF">MUDAN_MDHGFNIF_02956</name>
</gene>
<dbReference type="EMBL" id="UYIG01000113">
    <property type="protein sequence ID" value="VDG28525.1"/>
    <property type="molecule type" value="Genomic_DNA"/>
</dbReference>
<protein>
    <submittedName>
        <fullName evidence="9">MFS transporter [Lactobacillus pentosus]</fullName>
    </submittedName>
</protein>
<accession>A0A660E626</accession>
<feature type="transmembrane region" description="Helical" evidence="7">
    <location>
        <begin position="340"/>
        <end position="360"/>
    </location>
</feature>
<reference evidence="9 10" key="1">
    <citation type="submission" date="2018-11" db="EMBL/GenBank/DDBJ databases">
        <authorList>
            <person name="Wuyts S."/>
        </authorList>
    </citation>
    <scope>NUCLEOTIDE SEQUENCE [LARGE SCALE GENOMIC DNA]</scope>
    <source>
        <strain evidence="9">Lactobacillus mudanjiangensis AMBF249</strain>
    </source>
</reference>
<dbReference type="InterPro" id="IPR020846">
    <property type="entry name" value="MFS_dom"/>
</dbReference>
<evidence type="ECO:0000256" key="7">
    <source>
        <dbReference type="SAM" id="Phobius"/>
    </source>
</evidence>
<keyword evidence="6 7" id="KW-0472">Membrane</keyword>
<dbReference type="Gene3D" id="1.20.1250.20">
    <property type="entry name" value="MFS general substrate transporter like domains"/>
    <property type="match status" value="1"/>
</dbReference>
<feature type="transmembrane region" description="Helical" evidence="7">
    <location>
        <begin position="80"/>
        <end position="103"/>
    </location>
</feature>
<keyword evidence="10" id="KW-1185">Reference proteome</keyword>
<evidence type="ECO:0000256" key="4">
    <source>
        <dbReference type="ARBA" id="ARBA00022692"/>
    </source>
</evidence>
<dbReference type="InterPro" id="IPR036259">
    <property type="entry name" value="MFS_trans_sf"/>
</dbReference>
<evidence type="ECO:0000256" key="1">
    <source>
        <dbReference type="ARBA" id="ARBA00004651"/>
    </source>
</evidence>
<dbReference type="PANTHER" id="PTHR43124">
    <property type="entry name" value="PURINE EFFLUX PUMP PBUE"/>
    <property type="match status" value="1"/>
</dbReference>
<keyword evidence="5 7" id="KW-1133">Transmembrane helix</keyword>
<dbReference type="Proteomes" id="UP000289996">
    <property type="component" value="Unassembled WGS sequence"/>
</dbReference>
<feature type="transmembrane region" description="Helical" evidence="7">
    <location>
        <begin position="12"/>
        <end position="35"/>
    </location>
</feature>
<dbReference type="AlphaFoldDB" id="A0A660E626"/>
<feature type="transmembrane region" description="Helical" evidence="7">
    <location>
        <begin position="47"/>
        <end position="68"/>
    </location>
</feature>
<dbReference type="GO" id="GO:0005886">
    <property type="term" value="C:plasma membrane"/>
    <property type="evidence" value="ECO:0007669"/>
    <property type="project" value="UniProtKB-SubCell"/>
</dbReference>
<dbReference type="PROSITE" id="PS50850">
    <property type="entry name" value="MFS"/>
    <property type="match status" value="1"/>
</dbReference>
<dbReference type="RefSeq" id="WP_130843671.1">
    <property type="nucleotide sequence ID" value="NZ_BJDY01000002.1"/>
</dbReference>
<dbReference type="InterPro" id="IPR050189">
    <property type="entry name" value="MFS_Efflux_Transporters"/>
</dbReference>
<keyword evidence="4 7" id="KW-0812">Transmembrane</keyword>
<feature type="transmembrane region" description="Helical" evidence="7">
    <location>
        <begin position="252"/>
        <end position="269"/>
    </location>
</feature>
<feature type="transmembrane region" description="Helical" evidence="7">
    <location>
        <begin position="109"/>
        <end position="126"/>
    </location>
</feature>
<keyword evidence="2" id="KW-0813">Transport</keyword>
<organism evidence="9 10">
    <name type="scientific">Lactiplantibacillus mudanjiangensis</name>
    <dbReference type="NCBI Taxonomy" id="1296538"/>
    <lineage>
        <taxon>Bacteria</taxon>
        <taxon>Bacillati</taxon>
        <taxon>Bacillota</taxon>
        <taxon>Bacilli</taxon>
        <taxon>Lactobacillales</taxon>
        <taxon>Lactobacillaceae</taxon>
        <taxon>Lactiplantibacillus</taxon>
    </lineage>
</organism>